<dbReference type="Proteomes" id="UP000069443">
    <property type="component" value="Unassembled WGS sequence"/>
</dbReference>
<name>A0A100WJZ4_MYCCR</name>
<comment type="caution">
    <text evidence="1">The sequence shown here is derived from an EMBL/GenBank/DDBJ whole genome shotgun (WGS) entry which is preliminary data.</text>
</comment>
<dbReference type="AlphaFoldDB" id="A0A100WJZ4"/>
<dbReference type="EMBL" id="BCSY01000136">
    <property type="protein sequence ID" value="GAS99610.1"/>
    <property type="molecule type" value="Genomic_DNA"/>
</dbReference>
<keyword evidence="2" id="KW-1185">Reference proteome</keyword>
<proteinExistence type="predicted"/>
<evidence type="ECO:0000313" key="2">
    <source>
        <dbReference type="Proteomes" id="UP000069443"/>
    </source>
</evidence>
<reference evidence="2" key="1">
    <citation type="journal article" date="2016" name="Genome Announc.">
        <title>Draft Genome Sequences of Five Rapidly Growing Mycobacterium Species, M. thermoresistibile, M. fortuitum subsp. acetamidolyticum, M. canariasense, M. brisbanense, and M. novocastrense.</title>
        <authorList>
            <person name="Katahira K."/>
            <person name="Ogura Y."/>
            <person name="Gotoh Y."/>
            <person name="Hayashi T."/>
        </authorList>
    </citation>
    <scope>NUCLEOTIDE SEQUENCE [LARGE SCALE GENOMIC DNA]</scope>
    <source>
        <strain evidence="2">JCM15298</strain>
    </source>
</reference>
<evidence type="ECO:0000313" key="1">
    <source>
        <dbReference type="EMBL" id="GAS99610.1"/>
    </source>
</evidence>
<sequence>MDLIVLVALAVIITVTVVVVQRKQPRTPFNTPGQFTRAGHPSAHPSDAVQRWIALHDYAAAHRLRLLYVQKVYERHPKKGCKARVSIYGEPGSTWRDAWFWHHQVQPGSVVAVAASQGWGSHSRRDDVLFIGSQDRAGVHATLDAATVRRAQRQHHRPPPPLRPPQH</sequence>
<dbReference type="OrthoDB" id="9811665at2"/>
<gene>
    <name evidence="1" type="ORF">RMCC_6575</name>
</gene>
<dbReference type="RefSeq" id="WP_062660267.1">
    <property type="nucleotide sequence ID" value="NZ_BCSY01000136.1"/>
</dbReference>
<protein>
    <submittedName>
        <fullName evidence="1">Uncharacterized protein</fullName>
    </submittedName>
</protein>
<reference evidence="2" key="2">
    <citation type="submission" date="2016-02" db="EMBL/GenBank/DDBJ databases">
        <title>Draft genome sequence of five rapidly growing Mycobacterium species.</title>
        <authorList>
            <person name="Katahira K."/>
            <person name="Gotou Y."/>
            <person name="Iida K."/>
            <person name="Ogura Y."/>
            <person name="Hayashi T."/>
        </authorList>
    </citation>
    <scope>NUCLEOTIDE SEQUENCE [LARGE SCALE GENOMIC DNA]</scope>
    <source>
        <strain evidence="2">JCM15298</strain>
    </source>
</reference>
<organism evidence="1 2">
    <name type="scientific">Mycolicibacterium canariasense</name>
    <name type="common">Mycobacterium canariasense</name>
    <dbReference type="NCBI Taxonomy" id="228230"/>
    <lineage>
        <taxon>Bacteria</taxon>
        <taxon>Bacillati</taxon>
        <taxon>Actinomycetota</taxon>
        <taxon>Actinomycetes</taxon>
        <taxon>Mycobacteriales</taxon>
        <taxon>Mycobacteriaceae</taxon>
        <taxon>Mycolicibacterium</taxon>
    </lineage>
</organism>
<dbReference type="STRING" id="228230.RMCC_6575"/>
<accession>A0A100WJZ4</accession>